<dbReference type="InterPro" id="IPR037176">
    <property type="entry name" value="Osmotin/thaumatin-like_sf"/>
</dbReference>
<dbReference type="AlphaFoldDB" id="A0A7J7G8K2"/>
<gene>
    <name evidence="2" type="ORF">HYC85_027360</name>
</gene>
<dbReference type="Pfam" id="PF00314">
    <property type="entry name" value="Thaumatin"/>
    <property type="match status" value="1"/>
</dbReference>
<evidence type="ECO:0008006" key="4">
    <source>
        <dbReference type="Google" id="ProtNLM"/>
    </source>
</evidence>
<dbReference type="Proteomes" id="UP000593564">
    <property type="component" value="Unassembled WGS sequence"/>
</dbReference>
<dbReference type="PANTHER" id="PTHR31048">
    <property type="entry name" value="OS03G0233200 PROTEIN"/>
    <property type="match status" value="1"/>
</dbReference>
<organism evidence="2 3">
    <name type="scientific">Camellia sinensis</name>
    <name type="common">Tea plant</name>
    <name type="synonym">Thea sinensis</name>
    <dbReference type="NCBI Taxonomy" id="4442"/>
    <lineage>
        <taxon>Eukaryota</taxon>
        <taxon>Viridiplantae</taxon>
        <taxon>Streptophyta</taxon>
        <taxon>Embryophyta</taxon>
        <taxon>Tracheophyta</taxon>
        <taxon>Spermatophyta</taxon>
        <taxon>Magnoliopsida</taxon>
        <taxon>eudicotyledons</taxon>
        <taxon>Gunneridae</taxon>
        <taxon>Pentapetalae</taxon>
        <taxon>asterids</taxon>
        <taxon>Ericales</taxon>
        <taxon>Theaceae</taxon>
        <taxon>Camellia</taxon>
    </lineage>
</organism>
<evidence type="ECO:0000313" key="3">
    <source>
        <dbReference type="Proteomes" id="UP000593564"/>
    </source>
</evidence>
<dbReference type="EMBL" id="JACBKZ010000013">
    <property type="protein sequence ID" value="KAF5936231.1"/>
    <property type="molecule type" value="Genomic_DNA"/>
</dbReference>
<reference evidence="3" key="1">
    <citation type="journal article" date="2020" name="Nat. Commun.">
        <title>Genome assembly of wild tea tree DASZ reveals pedigree and selection history of tea varieties.</title>
        <authorList>
            <person name="Zhang W."/>
            <person name="Zhang Y."/>
            <person name="Qiu H."/>
            <person name="Guo Y."/>
            <person name="Wan H."/>
            <person name="Zhang X."/>
            <person name="Scossa F."/>
            <person name="Alseekh S."/>
            <person name="Zhang Q."/>
            <person name="Wang P."/>
            <person name="Xu L."/>
            <person name="Schmidt M.H."/>
            <person name="Jia X."/>
            <person name="Li D."/>
            <person name="Zhu A."/>
            <person name="Guo F."/>
            <person name="Chen W."/>
            <person name="Ni D."/>
            <person name="Usadel B."/>
            <person name="Fernie A.R."/>
            <person name="Wen W."/>
        </authorList>
    </citation>
    <scope>NUCLEOTIDE SEQUENCE [LARGE SCALE GENOMIC DNA]</scope>
    <source>
        <strain evidence="3">cv. G240</strain>
    </source>
</reference>
<evidence type="ECO:0000313" key="2">
    <source>
        <dbReference type="EMBL" id="KAF5936231.1"/>
    </source>
</evidence>
<proteinExistence type="predicted"/>
<dbReference type="SMART" id="SM00205">
    <property type="entry name" value="THN"/>
    <property type="match status" value="1"/>
</dbReference>
<comment type="caution">
    <text evidence="2">The sequence shown here is derived from an EMBL/GenBank/DDBJ whole genome shotgun (WGS) entry which is preliminary data.</text>
</comment>
<feature type="disulfide bond" evidence="1">
    <location>
        <begin position="113"/>
        <end position="122"/>
    </location>
</feature>
<keyword evidence="1" id="KW-1015">Disulfide bond</keyword>
<protein>
    <recommendedName>
        <fullName evidence="4">Thaumatin-like protein</fullName>
    </recommendedName>
</protein>
<accession>A0A7J7G8K2</accession>
<dbReference type="SUPFAM" id="SSF49870">
    <property type="entry name" value="Osmotin, thaumatin-like protein"/>
    <property type="match status" value="1"/>
</dbReference>
<dbReference type="PROSITE" id="PS51367">
    <property type="entry name" value="THAUMATIN_2"/>
    <property type="match status" value="1"/>
</dbReference>
<evidence type="ECO:0000256" key="1">
    <source>
        <dbReference type="PIRSR" id="PIRSR002703-1"/>
    </source>
</evidence>
<reference evidence="2 3" key="2">
    <citation type="submission" date="2020-07" db="EMBL/GenBank/DDBJ databases">
        <title>Genome assembly of wild tea tree DASZ reveals pedigree and selection history of tea varieties.</title>
        <authorList>
            <person name="Zhang W."/>
        </authorList>
    </citation>
    <scope>NUCLEOTIDE SEQUENCE [LARGE SCALE GENOMIC DNA]</scope>
    <source>
        <strain evidence="3">cv. G240</strain>
        <tissue evidence="2">Leaf</tissue>
    </source>
</reference>
<keyword evidence="3" id="KW-1185">Reference proteome</keyword>
<name>A0A7J7G8K2_CAMSI</name>
<dbReference type="Gene3D" id="2.60.110.10">
    <property type="entry name" value="Thaumatin"/>
    <property type="match status" value="1"/>
</dbReference>
<sequence>MMGNVADEKDFYDVSIVDGYNLPLIVAPPDVFQTSTQIGLDEPENIGLLGIYASAPYIEAKSKSDPNPMVRLIIQSPWHTMLTVCLSNSCPKELQVVDGDNSGVGVVGCRSACEAFGLDQYCCSGEFANPTTCRPSSYSTMFKTACSRAYNYAFDDGTSTFTCKASDYTIIFCPNLASGYVNLQVFLKNV</sequence>
<feature type="disulfide bond" evidence="1">
    <location>
        <begin position="90"/>
        <end position="109"/>
    </location>
</feature>
<dbReference type="PIRSF" id="PIRSF002703">
    <property type="entry name" value="Thaumatin"/>
    <property type="match status" value="1"/>
</dbReference>
<dbReference type="InterPro" id="IPR001938">
    <property type="entry name" value="Thaumatin"/>
</dbReference>
<feature type="disulfide bond" evidence="1">
    <location>
        <begin position="123"/>
        <end position="133"/>
    </location>
</feature>